<proteinExistence type="predicted"/>
<sequence>MIPGIKVLLQAPSVASRLYLKHKSAAIDPSLTYRDEVGVVLRVNETIESLFQSRLSLIGEK</sequence>
<dbReference type="KEGG" id="csg:Cylst_2097"/>
<accession>K9WX14</accession>
<dbReference type="Proteomes" id="UP000010475">
    <property type="component" value="Chromosome"/>
</dbReference>
<name>K9WX14_9NOST</name>
<reference evidence="1 2" key="1">
    <citation type="submission" date="2012-06" db="EMBL/GenBank/DDBJ databases">
        <title>Finished chromosome of genome of Cylindrospermum stagnale PCC 7417.</title>
        <authorList>
            <consortium name="US DOE Joint Genome Institute"/>
            <person name="Gugger M."/>
            <person name="Coursin T."/>
            <person name="Rippka R."/>
            <person name="Tandeau De Marsac N."/>
            <person name="Huntemann M."/>
            <person name="Wei C.-L."/>
            <person name="Han J."/>
            <person name="Detter J.C."/>
            <person name="Han C."/>
            <person name="Tapia R."/>
            <person name="Chen A."/>
            <person name="Kyrpides N."/>
            <person name="Mavromatis K."/>
            <person name="Markowitz V."/>
            <person name="Szeto E."/>
            <person name="Ivanova N."/>
            <person name="Pagani I."/>
            <person name="Pati A."/>
            <person name="Goodwin L."/>
            <person name="Nordberg H.P."/>
            <person name="Cantor M.N."/>
            <person name="Hua S.X."/>
            <person name="Woyke T."/>
            <person name="Kerfeld C.A."/>
        </authorList>
    </citation>
    <scope>NUCLEOTIDE SEQUENCE [LARGE SCALE GENOMIC DNA]</scope>
    <source>
        <strain evidence="1 2">PCC 7417</strain>
    </source>
</reference>
<dbReference type="EMBL" id="CP003642">
    <property type="protein sequence ID" value="AFZ24336.1"/>
    <property type="molecule type" value="Genomic_DNA"/>
</dbReference>
<evidence type="ECO:0000313" key="2">
    <source>
        <dbReference type="Proteomes" id="UP000010475"/>
    </source>
</evidence>
<dbReference type="STRING" id="56107.Cylst_2097"/>
<keyword evidence="2" id="KW-1185">Reference proteome</keyword>
<gene>
    <name evidence="1" type="ORF">Cylst_2097</name>
</gene>
<dbReference type="HOGENOM" id="CLU_2914817_0_0_3"/>
<evidence type="ECO:0000313" key="1">
    <source>
        <dbReference type="EMBL" id="AFZ24336.1"/>
    </source>
</evidence>
<protein>
    <submittedName>
        <fullName evidence="1">Uncharacterized protein</fullName>
    </submittedName>
</protein>
<organism evidence="1 2">
    <name type="scientific">Cylindrospermum stagnale PCC 7417</name>
    <dbReference type="NCBI Taxonomy" id="56107"/>
    <lineage>
        <taxon>Bacteria</taxon>
        <taxon>Bacillati</taxon>
        <taxon>Cyanobacteriota</taxon>
        <taxon>Cyanophyceae</taxon>
        <taxon>Nostocales</taxon>
        <taxon>Nostocaceae</taxon>
        <taxon>Cylindrospermum</taxon>
    </lineage>
</organism>
<dbReference type="AlphaFoldDB" id="K9WX14"/>